<feature type="transmembrane region" description="Helical" evidence="1">
    <location>
        <begin position="89"/>
        <end position="107"/>
    </location>
</feature>
<sequence length="109" mass="12153">MLLFNIILILHVSAFLLYLCRLALLFPIKQPAKDKWGLPLGILILCTGIALVALKYPVVNYYKVVPKLSLFLLVGVINGIYDKRPLSRWAYYVLLGATILAALIAVVKV</sequence>
<evidence type="ECO:0000313" key="2">
    <source>
        <dbReference type="EMBL" id="TWF41699.1"/>
    </source>
</evidence>
<protein>
    <submittedName>
        <fullName evidence="2">Uncharacterized protein</fullName>
    </submittedName>
</protein>
<feature type="transmembrane region" description="Helical" evidence="1">
    <location>
        <begin position="6"/>
        <end position="26"/>
    </location>
</feature>
<proteinExistence type="predicted"/>
<keyword evidence="1" id="KW-1133">Transmembrane helix</keyword>
<accession>A0A561PUA7</accession>
<keyword evidence="3" id="KW-1185">Reference proteome</keyword>
<comment type="caution">
    <text evidence="2">The sequence shown here is derived from an EMBL/GenBank/DDBJ whole genome shotgun (WGS) entry which is preliminary data.</text>
</comment>
<organism evidence="2 3">
    <name type="scientific">Chitinophaga polysaccharea</name>
    <dbReference type="NCBI Taxonomy" id="1293035"/>
    <lineage>
        <taxon>Bacteria</taxon>
        <taxon>Pseudomonadati</taxon>
        <taxon>Bacteroidota</taxon>
        <taxon>Chitinophagia</taxon>
        <taxon>Chitinophagales</taxon>
        <taxon>Chitinophagaceae</taxon>
        <taxon>Chitinophaga</taxon>
    </lineage>
</organism>
<keyword evidence="1" id="KW-0812">Transmembrane</keyword>
<evidence type="ECO:0000256" key="1">
    <source>
        <dbReference type="SAM" id="Phobius"/>
    </source>
</evidence>
<dbReference type="Proteomes" id="UP000320811">
    <property type="component" value="Unassembled WGS sequence"/>
</dbReference>
<keyword evidence="1" id="KW-0472">Membrane</keyword>
<feature type="transmembrane region" description="Helical" evidence="1">
    <location>
        <begin position="38"/>
        <end position="58"/>
    </location>
</feature>
<dbReference type="RefSeq" id="WP_145669933.1">
    <property type="nucleotide sequence ID" value="NZ_VIWO01000003.1"/>
</dbReference>
<reference evidence="2 3" key="1">
    <citation type="submission" date="2019-06" db="EMBL/GenBank/DDBJ databases">
        <title>Sorghum-associated microbial communities from plants grown in Nebraska, USA.</title>
        <authorList>
            <person name="Schachtman D."/>
        </authorList>
    </citation>
    <scope>NUCLEOTIDE SEQUENCE [LARGE SCALE GENOMIC DNA]</scope>
    <source>
        <strain evidence="2 3">1209</strain>
    </source>
</reference>
<dbReference type="EMBL" id="VIWO01000003">
    <property type="protein sequence ID" value="TWF41699.1"/>
    <property type="molecule type" value="Genomic_DNA"/>
</dbReference>
<gene>
    <name evidence="2" type="ORF">FHW36_103503</name>
</gene>
<evidence type="ECO:0000313" key="3">
    <source>
        <dbReference type="Proteomes" id="UP000320811"/>
    </source>
</evidence>
<name>A0A561PUA7_9BACT</name>
<dbReference type="AlphaFoldDB" id="A0A561PUA7"/>
<feature type="transmembrane region" description="Helical" evidence="1">
    <location>
        <begin position="64"/>
        <end position="82"/>
    </location>
</feature>